<sequence>MQWDHAQFSAFALAQHLPGNDVGVMLHLADDNVIPGANIFRSPTVGDKVNALRRTAHEHQFFCGAGVNKPRRLLTHILHAFGRLRA</sequence>
<dbReference type="Proteomes" id="UP000269208">
    <property type="component" value="Chromosome"/>
</dbReference>
<reference evidence="1 2" key="1">
    <citation type="submission" date="2018-12" db="EMBL/GenBank/DDBJ databases">
        <authorList>
            <consortium name="Pathogen Informatics"/>
        </authorList>
    </citation>
    <scope>NUCLEOTIDE SEQUENCE [LARGE SCALE GENOMIC DNA]</scope>
    <source>
        <strain evidence="1 2">NCTC6754</strain>
    </source>
</reference>
<proteinExistence type="predicted"/>
<dbReference type="EMBL" id="LR134190">
    <property type="protein sequence ID" value="VEB60129.1"/>
    <property type="molecule type" value="Genomic_DNA"/>
</dbReference>
<evidence type="ECO:0000313" key="2">
    <source>
        <dbReference type="Proteomes" id="UP000269208"/>
    </source>
</evidence>
<organism evidence="1 2">
    <name type="scientific">Salmonella enterica I</name>
    <dbReference type="NCBI Taxonomy" id="59201"/>
    <lineage>
        <taxon>Bacteria</taxon>
        <taxon>Pseudomonadati</taxon>
        <taxon>Pseudomonadota</taxon>
        <taxon>Gammaproteobacteria</taxon>
        <taxon>Enterobacterales</taxon>
        <taxon>Enterobacteriaceae</taxon>
        <taxon>Salmonella</taxon>
    </lineage>
</organism>
<dbReference type="AlphaFoldDB" id="A0A3S4LWH0"/>
<name>A0A3S4LWH0_SALET</name>
<accession>A0A3S4LWH0</accession>
<protein>
    <submittedName>
        <fullName evidence="1">Uncharacterized protein</fullName>
    </submittedName>
</protein>
<gene>
    <name evidence="1" type="ORF">NCTC6754_06274</name>
</gene>
<evidence type="ECO:0000313" key="1">
    <source>
        <dbReference type="EMBL" id="VEB60129.1"/>
    </source>
</evidence>